<comment type="caution">
    <text evidence="10">The sequence shown here is derived from an EMBL/GenBank/DDBJ whole genome shotgun (WGS) entry which is preliminary data.</text>
</comment>
<protein>
    <recommendedName>
        <fullName evidence="8">Cytidylate kinase</fullName>
        <shortName evidence="8">CK</shortName>
        <ecNumber evidence="8">2.7.4.25</ecNumber>
    </recommendedName>
    <alternativeName>
        <fullName evidence="8">Cytidine monophosphate kinase</fullName>
        <shortName evidence="8">CMP kinase</shortName>
    </alternativeName>
</protein>
<dbReference type="GO" id="GO:0015949">
    <property type="term" value="P:nucleobase-containing small molecule interconversion"/>
    <property type="evidence" value="ECO:0007669"/>
    <property type="project" value="TreeGrafter"/>
</dbReference>
<evidence type="ECO:0000256" key="3">
    <source>
        <dbReference type="ARBA" id="ARBA00022741"/>
    </source>
</evidence>
<reference evidence="10 11" key="1">
    <citation type="journal article" date="2018" name="Elife">
        <title>Discovery and characterization of a prevalent human gut bacterial enzyme sufficient for the inactivation of a family of plant toxins.</title>
        <authorList>
            <person name="Koppel N."/>
            <person name="Bisanz J.E."/>
            <person name="Pandelia M.E."/>
            <person name="Turnbaugh P.J."/>
            <person name="Balskus E.P."/>
        </authorList>
    </citation>
    <scope>NUCLEOTIDE SEQUENCE [LARGE SCALE GENOMIC DNA]</scope>
    <source>
        <strain evidence="10 11">OB21 GAM31</strain>
    </source>
</reference>
<dbReference type="GO" id="GO:0036431">
    <property type="term" value="F:dCMP kinase activity"/>
    <property type="evidence" value="ECO:0007669"/>
    <property type="project" value="InterPro"/>
</dbReference>
<proteinExistence type="inferred from homology"/>
<gene>
    <name evidence="8" type="primary">cmk</name>
    <name evidence="10" type="ORF">C1881_02785</name>
</gene>
<evidence type="ECO:0000256" key="1">
    <source>
        <dbReference type="ARBA" id="ARBA00009427"/>
    </source>
</evidence>
<keyword evidence="8" id="KW-0963">Cytoplasm</keyword>
<evidence type="ECO:0000256" key="2">
    <source>
        <dbReference type="ARBA" id="ARBA00022679"/>
    </source>
</evidence>
<dbReference type="Pfam" id="PF02224">
    <property type="entry name" value="Cytidylate_kin"/>
    <property type="match status" value="1"/>
</dbReference>
<comment type="catalytic activity">
    <reaction evidence="6 8">
        <text>dCMP + ATP = dCDP + ADP</text>
        <dbReference type="Rhea" id="RHEA:25094"/>
        <dbReference type="ChEBI" id="CHEBI:30616"/>
        <dbReference type="ChEBI" id="CHEBI:57566"/>
        <dbReference type="ChEBI" id="CHEBI:58593"/>
        <dbReference type="ChEBI" id="CHEBI:456216"/>
        <dbReference type="EC" id="2.7.4.25"/>
    </reaction>
</comment>
<dbReference type="GO" id="GO:0005524">
    <property type="term" value="F:ATP binding"/>
    <property type="evidence" value="ECO:0007669"/>
    <property type="project" value="UniProtKB-UniRule"/>
</dbReference>
<sequence>MIIAIDGPSGAGKSTVSKSVAKALGFNCLDTGAMYRSIAWYALEHGVSLEDSAALGEIARERAISFSHEPGNPAPKQVFIDGVDVTGDIRTARIDRSVSSASKHPEVREALVEQQRRIGSQGDYVVEGRDIGTVVFPQAEVKVFLTASNEERARRRVAQNETRGVGSVDFDEVLADIVRRDELDSARETSPLVAAADAKCIDSTGFTIDEIIEQICAMARAAGANA</sequence>
<evidence type="ECO:0000313" key="11">
    <source>
        <dbReference type="Proteomes" id="UP000253975"/>
    </source>
</evidence>
<keyword evidence="5 8" id="KW-0067">ATP-binding</keyword>
<organism evidence="10 11">
    <name type="scientific">Slackia isoflavoniconvertens</name>
    <dbReference type="NCBI Taxonomy" id="572010"/>
    <lineage>
        <taxon>Bacteria</taxon>
        <taxon>Bacillati</taxon>
        <taxon>Actinomycetota</taxon>
        <taxon>Coriobacteriia</taxon>
        <taxon>Eggerthellales</taxon>
        <taxon>Eggerthellaceae</taxon>
        <taxon>Slackia</taxon>
    </lineage>
</organism>
<dbReference type="InterPro" id="IPR027417">
    <property type="entry name" value="P-loop_NTPase"/>
</dbReference>
<dbReference type="PANTHER" id="PTHR21299">
    <property type="entry name" value="CYTIDYLATE KINASE/PANTOATE-BETA-ALANINE LIGASE"/>
    <property type="match status" value="1"/>
</dbReference>
<name>A0A369LNN3_9ACTN</name>
<dbReference type="HAMAP" id="MF_00238">
    <property type="entry name" value="Cytidyl_kinase_type1"/>
    <property type="match status" value="1"/>
</dbReference>
<dbReference type="Gene3D" id="3.40.50.300">
    <property type="entry name" value="P-loop containing nucleotide triphosphate hydrolases"/>
    <property type="match status" value="1"/>
</dbReference>
<dbReference type="Proteomes" id="UP000253975">
    <property type="component" value="Unassembled WGS sequence"/>
</dbReference>
<feature type="binding site" evidence="8">
    <location>
        <begin position="7"/>
        <end position="15"/>
    </location>
    <ligand>
        <name>ATP</name>
        <dbReference type="ChEBI" id="CHEBI:30616"/>
    </ligand>
</feature>
<evidence type="ECO:0000256" key="4">
    <source>
        <dbReference type="ARBA" id="ARBA00022777"/>
    </source>
</evidence>
<dbReference type="EMBL" id="PPTO01000003">
    <property type="protein sequence ID" value="RDB60279.1"/>
    <property type="molecule type" value="Genomic_DNA"/>
</dbReference>
<dbReference type="GO" id="GO:0036430">
    <property type="term" value="F:CMP kinase activity"/>
    <property type="evidence" value="ECO:0007669"/>
    <property type="project" value="RHEA"/>
</dbReference>
<evidence type="ECO:0000313" key="10">
    <source>
        <dbReference type="EMBL" id="RDB60279.1"/>
    </source>
</evidence>
<dbReference type="CDD" id="cd02020">
    <property type="entry name" value="CMPK"/>
    <property type="match status" value="1"/>
</dbReference>
<evidence type="ECO:0000256" key="6">
    <source>
        <dbReference type="ARBA" id="ARBA00047615"/>
    </source>
</evidence>
<evidence type="ECO:0000259" key="9">
    <source>
        <dbReference type="Pfam" id="PF02224"/>
    </source>
</evidence>
<dbReference type="GO" id="GO:0006220">
    <property type="term" value="P:pyrimidine nucleotide metabolic process"/>
    <property type="evidence" value="ECO:0007669"/>
    <property type="project" value="UniProtKB-UniRule"/>
</dbReference>
<dbReference type="AlphaFoldDB" id="A0A369LNN3"/>
<dbReference type="InterPro" id="IPR011994">
    <property type="entry name" value="Cytidylate_kinase_dom"/>
</dbReference>
<dbReference type="SUPFAM" id="SSF52540">
    <property type="entry name" value="P-loop containing nucleoside triphosphate hydrolases"/>
    <property type="match status" value="1"/>
</dbReference>
<evidence type="ECO:0000256" key="8">
    <source>
        <dbReference type="HAMAP-Rule" id="MF_00238"/>
    </source>
</evidence>
<accession>A0A369LNN3</accession>
<comment type="catalytic activity">
    <reaction evidence="7 8">
        <text>CMP + ATP = CDP + ADP</text>
        <dbReference type="Rhea" id="RHEA:11600"/>
        <dbReference type="ChEBI" id="CHEBI:30616"/>
        <dbReference type="ChEBI" id="CHEBI:58069"/>
        <dbReference type="ChEBI" id="CHEBI:60377"/>
        <dbReference type="ChEBI" id="CHEBI:456216"/>
        <dbReference type="EC" id="2.7.4.25"/>
    </reaction>
</comment>
<keyword evidence="4 8" id="KW-0418">Kinase</keyword>
<comment type="similarity">
    <text evidence="1 8">Belongs to the cytidylate kinase family. Type 1 subfamily.</text>
</comment>
<dbReference type="EC" id="2.7.4.25" evidence="8"/>
<keyword evidence="2 8" id="KW-0808">Transferase</keyword>
<evidence type="ECO:0000256" key="5">
    <source>
        <dbReference type="ARBA" id="ARBA00022840"/>
    </source>
</evidence>
<feature type="domain" description="Cytidylate kinase" evidence="9">
    <location>
        <begin position="3"/>
        <end position="219"/>
    </location>
</feature>
<dbReference type="InterPro" id="IPR003136">
    <property type="entry name" value="Cytidylate_kin"/>
</dbReference>
<keyword evidence="3 8" id="KW-0547">Nucleotide-binding</keyword>
<dbReference type="PANTHER" id="PTHR21299:SF2">
    <property type="entry name" value="CYTIDYLATE KINASE"/>
    <property type="match status" value="1"/>
</dbReference>
<evidence type="ECO:0000256" key="7">
    <source>
        <dbReference type="ARBA" id="ARBA00048478"/>
    </source>
</evidence>
<dbReference type="RefSeq" id="WP_114615016.1">
    <property type="nucleotide sequence ID" value="NZ_DBFSFD010000074.1"/>
</dbReference>
<comment type="subcellular location">
    <subcellularLocation>
        <location evidence="8">Cytoplasm</location>
    </subcellularLocation>
</comment>
<dbReference type="GO" id="GO:0005829">
    <property type="term" value="C:cytosol"/>
    <property type="evidence" value="ECO:0007669"/>
    <property type="project" value="TreeGrafter"/>
</dbReference>
<dbReference type="NCBIfam" id="TIGR00017">
    <property type="entry name" value="cmk"/>
    <property type="match status" value="1"/>
</dbReference>